<proteinExistence type="predicted"/>
<reference evidence="2 3" key="1">
    <citation type="submission" date="2013-01" db="EMBL/GenBank/DDBJ databases">
        <authorList>
            <person name="Bench S."/>
        </authorList>
    </citation>
    <scope>NUCLEOTIDE SEQUENCE [LARGE SCALE GENOMIC DNA]</scope>
    <source>
        <strain evidence="2 3">WH 0401</strain>
    </source>
</reference>
<evidence type="ECO:0000313" key="2">
    <source>
        <dbReference type="EMBL" id="CCQ60358.1"/>
    </source>
</evidence>
<evidence type="ECO:0000256" key="1">
    <source>
        <dbReference type="SAM" id="MobiDB-lite"/>
    </source>
</evidence>
<dbReference type="Proteomes" id="UP000018198">
    <property type="component" value="Unassembled WGS sequence"/>
</dbReference>
<protein>
    <submittedName>
        <fullName evidence="2">IS891/IS1136/IS1341 transposase</fullName>
    </submittedName>
</protein>
<evidence type="ECO:0000313" key="3">
    <source>
        <dbReference type="Proteomes" id="UP000018198"/>
    </source>
</evidence>
<gene>
    <name evidence="2" type="ORF">CWATWH0401_1822</name>
</gene>
<reference evidence="2 3" key="2">
    <citation type="submission" date="2013-09" db="EMBL/GenBank/DDBJ databases">
        <title>Whole genome comparison of six Crocosphaera watsonii strains with differing phenotypes.</title>
        <authorList>
            <person name="Bench S.R."/>
            <person name="Heller P."/>
            <person name="Frank I."/>
            <person name="Arciniega M."/>
            <person name="Shilova I.N."/>
            <person name="Zehr J.P."/>
        </authorList>
    </citation>
    <scope>NUCLEOTIDE SEQUENCE [LARGE SCALE GENOMIC DNA]</scope>
    <source>
        <strain evidence="2 3">WH 0401</strain>
    </source>
</reference>
<sequence length="38" mass="4447">MINQGFLPKKKELKTEQQQLSRKQKGSNNRNKAKKESC</sequence>
<dbReference type="AlphaFoldDB" id="T2J3E8"/>
<name>T2J3E8_CROWT</name>
<feature type="region of interest" description="Disordered" evidence="1">
    <location>
        <begin position="1"/>
        <end position="38"/>
    </location>
</feature>
<dbReference type="EMBL" id="CAQM01000134">
    <property type="protein sequence ID" value="CCQ60358.1"/>
    <property type="molecule type" value="Genomic_DNA"/>
</dbReference>
<comment type="caution">
    <text evidence="2">The sequence shown here is derived from an EMBL/GenBank/DDBJ whole genome shotgun (WGS) entry which is preliminary data.</text>
</comment>
<organism evidence="2 3">
    <name type="scientific">Crocosphaera watsonii WH 0401</name>
    <dbReference type="NCBI Taxonomy" id="555881"/>
    <lineage>
        <taxon>Bacteria</taxon>
        <taxon>Bacillati</taxon>
        <taxon>Cyanobacteriota</taxon>
        <taxon>Cyanophyceae</taxon>
        <taxon>Oscillatoriophycideae</taxon>
        <taxon>Chroococcales</taxon>
        <taxon>Aphanothecaceae</taxon>
        <taxon>Crocosphaera</taxon>
    </lineage>
</organism>
<accession>T2J3E8</accession>